<evidence type="ECO:0000313" key="1">
    <source>
        <dbReference type="EMBL" id="ALH95903.1"/>
    </source>
</evidence>
<name>A0A0N9VXB0_9GAMM</name>
<dbReference type="OrthoDB" id="6688941at2"/>
<dbReference type="Proteomes" id="UP000064939">
    <property type="component" value="Chromosome"/>
</dbReference>
<dbReference type="KEGG" id="aei:AOY20_10375"/>
<accession>A0A0N9VXB0</accession>
<protein>
    <submittedName>
        <fullName evidence="1">Uncharacterized protein</fullName>
    </submittedName>
</protein>
<dbReference type="RefSeq" id="WP_054581791.1">
    <property type="nucleotide sequence ID" value="NZ_CP012808.1"/>
</dbReference>
<organism evidence="1 2">
    <name type="scientific">Acinetobacter equi</name>
    <dbReference type="NCBI Taxonomy" id="1324350"/>
    <lineage>
        <taxon>Bacteria</taxon>
        <taxon>Pseudomonadati</taxon>
        <taxon>Pseudomonadota</taxon>
        <taxon>Gammaproteobacteria</taxon>
        <taxon>Moraxellales</taxon>
        <taxon>Moraxellaceae</taxon>
        <taxon>Acinetobacter</taxon>
    </lineage>
</organism>
<dbReference type="EMBL" id="CP012808">
    <property type="protein sequence ID" value="ALH95903.1"/>
    <property type="molecule type" value="Genomic_DNA"/>
</dbReference>
<sequence length="146" mass="16566">MINKFLPSLDKFQDAENQYIEYFSSKGEKDILGRIISNMKGTAEIQASQGVDAWLAYGVYLPAVEKIMALHHGENEEVFYSRTGYPKEIVEAYTIPEHEIATLIAADKYSRIHQQSVPVNTSIWPLNDDGLSINLLDFKNRTKAKI</sequence>
<keyword evidence="2" id="KW-1185">Reference proteome</keyword>
<evidence type="ECO:0000313" key="2">
    <source>
        <dbReference type="Proteomes" id="UP000064939"/>
    </source>
</evidence>
<gene>
    <name evidence="1" type="ORF">AOY20_10375</name>
</gene>
<dbReference type="AlphaFoldDB" id="A0A0N9VXB0"/>
<proteinExistence type="predicted"/>
<reference evidence="1 2" key="1">
    <citation type="journal article" date="2015" name="Int. J. Syst. Evol. Microbiol.">
        <title>Acinetobacter equi sp. nov. isolated from horse faeces.</title>
        <authorList>
            <person name="Poppel M.T."/>
            <person name="Skiebe E."/>
            <person name="Laue M."/>
            <person name="Bergmann H."/>
            <person name="Ebersberger I."/>
            <person name="Garn T."/>
            <person name="Fruth A."/>
            <person name="Baumgardt S."/>
            <person name="Busse H.J."/>
            <person name="Wilharm G."/>
        </authorList>
    </citation>
    <scope>NUCLEOTIDE SEQUENCE [LARGE SCALE GENOMIC DNA]</scope>
    <source>
        <strain evidence="1 2">114</strain>
    </source>
</reference>